<dbReference type="Proteomes" id="UP000000486">
    <property type="component" value="Chromosome"/>
</dbReference>
<dbReference type="HOGENOM" id="CLU_2917110_0_0_9"/>
<dbReference type="PATRIC" id="fig|1030009.3.peg.79"/>
<proteinExistence type="predicted"/>
<evidence type="ECO:0000313" key="1">
    <source>
        <dbReference type="EMBL" id="AEH91086.1"/>
    </source>
</evidence>
<name>A0A0E0URW2_LISMM</name>
<accession>A0A0E0URW2</accession>
<protein>
    <submittedName>
        <fullName evidence="1">Uncharacterized protein</fullName>
    </submittedName>
</protein>
<sequence length="58" mass="6801">MECYIQITNEEAARMILEGSFDELWIMDTKDIVKCSTCLIRLEELPELVFFTKGKIEI</sequence>
<dbReference type="KEGG" id="lmq:LMM7_0080"/>
<reference evidence="1 2" key="1">
    <citation type="journal article" date="2011" name="J. Bacteriol.">
        <title>Genome sequence of the nonpathogenic Listeria monocytogenes serovar 4a strain M7.</title>
        <authorList>
            <person name="Chen J."/>
            <person name="Xia Y."/>
            <person name="Cheng C."/>
            <person name="Fang C."/>
            <person name="Shan Y."/>
            <person name="Jin G."/>
            <person name="Fang W."/>
        </authorList>
    </citation>
    <scope>NUCLEOTIDE SEQUENCE [LARGE SCALE GENOMIC DNA]</scope>
    <source>
        <strain evidence="1 2">M7</strain>
    </source>
</reference>
<dbReference type="EMBL" id="CP002816">
    <property type="protein sequence ID" value="AEH91086.1"/>
    <property type="molecule type" value="Genomic_DNA"/>
</dbReference>
<organism evidence="1 2">
    <name type="scientific">Listeria monocytogenes serotype 4a (strain M7)</name>
    <dbReference type="NCBI Taxonomy" id="1030009"/>
    <lineage>
        <taxon>Bacteria</taxon>
        <taxon>Bacillati</taxon>
        <taxon>Bacillota</taxon>
        <taxon>Bacilli</taxon>
        <taxon>Bacillales</taxon>
        <taxon>Listeriaceae</taxon>
        <taxon>Listeria</taxon>
    </lineage>
</organism>
<evidence type="ECO:0000313" key="2">
    <source>
        <dbReference type="Proteomes" id="UP000000486"/>
    </source>
</evidence>
<dbReference type="AlphaFoldDB" id="A0A0E0URW2"/>
<gene>
    <name evidence="1" type="ordered locus">LMM7_0080</name>
</gene>